<organism evidence="1 2">
    <name type="scientific">Candidatus Nephthysia bennettiae</name>
    <dbReference type="NCBI Taxonomy" id="3127016"/>
    <lineage>
        <taxon>Bacteria</taxon>
        <taxon>Bacillati</taxon>
        <taxon>Candidatus Dormiibacterota</taxon>
        <taxon>Candidatus Dormibacteria</taxon>
        <taxon>Candidatus Dormibacterales</taxon>
        <taxon>Candidatus Dormibacteraceae</taxon>
        <taxon>Candidatus Nephthysia</taxon>
    </lineage>
</organism>
<sequence length="126" mass="14417">MRFIDFIRDRARYYNCPVCGRSLRDCELRMLRQVEDRYTVQVTCSACQVQFIVILAVQGEGLEPIAQDELALDVDLTEDSEPLEVTAGPPEREPIQSDEILDVHLLLKEFNGRLTDLVKLPSGDRH</sequence>
<comment type="caution">
    <text evidence="1">The sequence shown here is derived from an EMBL/GenBank/DDBJ whole genome shotgun (WGS) entry which is preliminary data.</text>
</comment>
<proteinExistence type="predicted"/>
<dbReference type="EMBL" id="JAEKNR010000049">
    <property type="protein sequence ID" value="MBJ7597266.1"/>
    <property type="molecule type" value="Genomic_DNA"/>
</dbReference>
<dbReference type="Proteomes" id="UP000612893">
    <property type="component" value="Unassembled WGS sequence"/>
</dbReference>
<name>A0A934JWU9_9BACT</name>
<protein>
    <submittedName>
        <fullName evidence="1">Uncharacterized protein</fullName>
    </submittedName>
</protein>
<dbReference type="AlphaFoldDB" id="A0A934JWU9"/>
<gene>
    <name evidence="1" type="ORF">JF922_04155</name>
</gene>
<dbReference type="RefSeq" id="WP_338199352.1">
    <property type="nucleotide sequence ID" value="NZ_JAEKNR010000049.1"/>
</dbReference>
<keyword evidence="2" id="KW-1185">Reference proteome</keyword>
<accession>A0A934JWU9</accession>
<evidence type="ECO:0000313" key="2">
    <source>
        <dbReference type="Proteomes" id="UP000612893"/>
    </source>
</evidence>
<reference evidence="1" key="1">
    <citation type="submission" date="2020-10" db="EMBL/GenBank/DDBJ databases">
        <title>Ca. Dormibacterota MAGs.</title>
        <authorList>
            <person name="Montgomery K."/>
        </authorList>
    </citation>
    <scope>NUCLEOTIDE SEQUENCE [LARGE SCALE GENOMIC DNA]</scope>
    <source>
        <strain evidence="1">SC8812_S17_10</strain>
    </source>
</reference>
<evidence type="ECO:0000313" key="1">
    <source>
        <dbReference type="EMBL" id="MBJ7597266.1"/>
    </source>
</evidence>